<dbReference type="PANTHER" id="PTHR21363:SF0">
    <property type="entry name" value="PREPHENATE DEHYDROGENASE [NADP(+)]"/>
    <property type="match status" value="1"/>
</dbReference>
<dbReference type="Gene3D" id="1.10.3660.10">
    <property type="entry name" value="6-phosphogluconate dehydrogenase C-terminal like domain"/>
    <property type="match status" value="1"/>
</dbReference>
<keyword evidence="2 4" id="KW-0560">Oxidoreductase</keyword>
<evidence type="ECO:0000256" key="1">
    <source>
        <dbReference type="ARBA" id="ARBA00007964"/>
    </source>
</evidence>
<evidence type="ECO:0000313" key="4">
    <source>
        <dbReference type="EMBL" id="QPK79287.1"/>
    </source>
</evidence>
<organism evidence="4 5">
    <name type="scientific">Corynebacterium lizhenjunii</name>
    <dbReference type="NCBI Taxonomy" id="2709394"/>
    <lineage>
        <taxon>Bacteria</taxon>
        <taxon>Bacillati</taxon>
        <taxon>Actinomycetota</taxon>
        <taxon>Actinomycetes</taxon>
        <taxon>Mycobacteriales</taxon>
        <taxon>Corynebacteriaceae</taxon>
        <taxon>Corynebacterium</taxon>
    </lineage>
</organism>
<dbReference type="GO" id="GO:0006571">
    <property type="term" value="P:tyrosine biosynthetic process"/>
    <property type="evidence" value="ECO:0007669"/>
    <property type="project" value="InterPro"/>
</dbReference>
<keyword evidence="5" id="KW-1185">Reference proteome</keyword>
<evidence type="ECO:0000256" key="2">
    <source>
        <dbReference type="ARBA" id="ARBA00023002"/>
    </source>
</evidence>
<dbReference type="InterPro" id="IPR003099">
    <property type="entry name" value="Prephen_DH"/>
</dbReference>
<dbReference type="PROSITE" id="PS51176">
    <property type="entry name" value="PDH_ADH"/>
    <property type="match status" value="1"/>
</dbReference>
<dbReference type="SUPFAM" id="SSF48179">
    <property type="entry name" value="6-phosphogluconate dehydrogenase C-terminal domain-like"/>
    <property type="match status" value="1"/>
</dbReference>
<dbReference type="AlphaFoldDB" id="A0A7T0PC30"/>
<dbReference type="Proteomes" id="UP000594681">
    <property type="component" value="Chromosome"/>
</dbReference>
<feature type="domain" description="Prephenate/arogenate dehydrogenase" evidence="3">
    <location>
        <begin position="8"/>
        <end position="301"/>
    </location>
</feature>
<reference evidence="4 5" key="1">
    <citation type="submission" date="2020-11" db="EMBL/GenBank/DDBJ databases">
        <title>Corynebacterium sp. ZJ-599.</title>
        <authorList>
            <person name="Zhou J."/>
        </authorList>
    </citation>
    <scope>NUCLEOTIDE SEQUENCE [LARGE SCALE GENOMIC DNA]</scope>
    <source>
        <strain evidence="4 5">ZJ-599</strain>
    </source>
</reference>
<dbReference type="EC" id="1.3.1.12" evidence="4"/>
<evidence type="ECO:0000259" key="3">
    <source>
        <dbReference type="PROSITE" id="PS51176"/>
    </source>
</evidence>
<dbReference type="Gene3D" id="3.40.50.720">
    <property type="entry name" value="NAD(P)-binding Rossmann-like Domain"/>
    <property type="match status" value="1"/>
</dbReference>
<sequence>MNPYTLSRPVCIIGLGLIGGSLLRDLAGRNHPVFGYNHSTSGARRAAKQGYDVADDLTTVLTRAEAEQALIVIAVPFGAVASVLDQIAQHAPTTGITDVVSVKSHVYELIKQRDMQHRYVGGHPMAGTAQSGWDNSQQGLFAGAAWAVTYDYATEVDKVGPEWTALFSDVVRLTAMVKAEAMPVRVDGHDEAVARVSHLPHVLAESLAVVGDRGGILAQSLAAGSFKDATRVAGTRAELVRQMCETNAPAVVKALDEILVLLHAARDSLAAPEPSIAELASAGYSARTRLEARSGARAESVSPVKISSRPVLRLSPGGHGWVSQLRQAESMGGRIEVF</sequence>
<dbReference type="GO" id="GO:0004665">
    <property type="term" value="F:prephenate dehydrogenase (NADP+) activity"/>
    <property type="evidence" value="ECO:0007669"/>
    <property type="project" value="InterPro"/>
</dbReference>
<dbReference type="NCBIfam" id="NF005108">
    <property type="entry name" value="PRK06545.1-6"/>
    <property type="match status" value="1"/>
</dbReference>
<dbReference type="RefSeq" id="WP_165011211.1">
    <property type="nucleotide sequence ID" value="NZ_CP064954.1"/>
</dbReference>
<comment type="similarity">
    <text evidence="1">Belongs to the prephenate/arogenate dehydrogenase family.</text>
</comment>
<protein>
    <submittedName>
        <fullName evidence="4">Prephenate dehydrogenase</fullName>
        <ecNumber evidence="4">1.3.1.12</ecNumber>
    </submittedName>
</protein>
<dbReference type="InterPro" id="IPR046826">
    <property type="entry name" value="PDH_N"/>
</dbReference>
<dbReference type="Pfam" id="PF02153">
    <property type="entry name" value="PDH_N"/>
    <property type="match status" value="1"/>
</dbReference>
<dbReference type="InterPro" id="IPR050812">
    <property type="entry name" value="Preph/Arog_dehydrog"/>
</dbReference>
<dbReference type="InterPro" id="IPR046825">
    <property type="entry name" value="PDH_C"/>
</dbReference>
<dbReference type="SUPFAM" id="SSF51735">
    <property type="entry name" value="NAD(P)-binding Rossmann-fold domains"/>
    <property type="match status" value="1"/>
</dbReference>
<dbReference type="GO" id="GO:0070403">
    <property type="term" value="F:NAD+ binding"/>
    <property type="evidence" value="ECO:0007669"/>
    <property type="project" value="InterPro"/>
</dbReference>
<dbReference type="PANTHER" id="PTHR21363">
    <property type="entry name" value="PREPHENATE DEHYDROGENASE"/>
    <property type="match status" value="1"/>
</dbReference>
<dbReference type="InterPro" id="IPR036291">
    <property type="entry name" value="NAD(P)-bd_dom_sf"/>
</dbReference>
<dbReference type="Pfam" id="PF20463">
    <property type="entry name" value="PDH_C"/>
    <property type="match status" value="1"/>
</dbReference>
<dbReference type="GO" id="GO:0008977">
    <property type="term" value="F:prephenate dehydrogenase (NAD+) activity"/>
    <property type="evidence" value="ECO:0007669"/>
    <property type="project" value="UniProtKB-EC"/>
</dbReference>
<gene>
    <name evidence="4" type="ORF">G7Y31_00715</name>
</gene>
<dbReference type="InterPro" id="IPR008927">
    <property type="entry name" value="6-PGluconate_DH-like_C_sf"/>
</dbReference>
<dbReference type="KEGG" id="cliz:G7Y31_00715"/>
<dbReference type="EMBL" id="CP064954">
    <property type="protein sequence ID" value="QPK79287.1"/>
    <property type="molecule type" value="Genomic_DNA"/>
</dbReference>
<accession>A0A7T0PC30</accession>
<evidence type="ECO:0000313" key="5">
    <source>
        <dbReference type="Proteomes" id="UP000594681"/>
    </source>
</evidence>
<proteinExistence type="inferred from homology"/>
<name>A0A7T0PC30_9CORY</name>